<reference evidence="1" key="2">
    <citation type="submission" date="2023-01" db="EMBL/GenBank/DDBJ databases">
        <authorList>
            <person name="Sun Q."/>
            <person name="Evtushenko L."/>
        </authorList>
    </citation>
    <scope>NUCLEOTIDE SEQUENCE</scope>
    <source>
        <strain evidence="1">VKM B-2484</strain>
    </source>
</reference>
<dbReference type="AlphaFoldDB" id="A0A9W6N0X2"/>
<reference evidence="1" key="1">
    <citation type="journal article" date="2014" name="Int. J. Syst. Evol. Microbiol.">
        <title>Complete genome sequence of Corynebacterium casei LMG S-19264T (=DSM 44701T), isolated from a smear-ripened cheese.</title>
        <authorList>
            <consortium name="US DOE Joint Genome Institute (JGI-PGF)"/>
            <person name="Walter F."/>
            <person name="Albersmeier A."/>
            <person name="Kalinowski J."/>
            <person name="Ruckert C."/>
        </authorList>
    </citation>
    <scope>NUCLEOTIDE SEQUENCE</scope>
    <source>
        <strain evidence="1">VKM B-2484</strain>
    </source>
</reference>
<evidence type="ECO:0000313" key="1">
    <source>
        <dbReference type="EMBL" id="GLK73618.1"/>
    </source>
</evidence>
<dbReference type="EMBL" id="BSFJ01000030">
    <property type="protein sequence ID" value="GLK73618.1"/>
    <property type="molecule type" value="Genomic_DNA"/>
</dbReference>
<organism evidence="1 2">
    <name type="scientific">Ancylobacter dichloromethanicus</name>
    <dbReference type="NCBI Taxonomy" id="518825"/>
    <lineage>
        <taxon>Bacteria</taxon>
        <taxon>Pseudomonadati</taxon>
        <taxon>Pseudomonadota</taxon>
        <taxon>Alphaproteobacteria</taxon>
        <taxon>Hyphomicrobiales</taxon>
        <taxon>Xanthobacteraceae</taxon>
        <taxon>Ancylobacter</taxon>
    </lineage>
</organism>
<comment type="caution">
    <text evidence="1">The sequence shown here is derived from an EMBL/GenBank/DDBJ whole genome shotgun (WGS) entry which is preliminary data.</text>
</comment>
<name>A0A9W6N0X2_9HYPH</name>
<evidence type="ECO:0000313" key="2">
    <source>
        <dbReference type="Proteomes" id="UP001143370"/>
    </source>
</evidence>
<protein>
    <recommendedName>
        <fullName evidence="3">NERD domain-containing protein</fullName>
    </recommendedName>
</protein>
<keyword evidence="2" id="KW-1185">Reference proteome</keyword>
<accession>A0A9W6N0X2</accession>
<evidence type="ECO:0008006" key="3">
    <source>
        <dbReference type="Google" id="ProtNLM"/>
    </source>
</evidence>
<proteinExistence type="predicted"/>
<dbReference type="RefSeq" id="WP_213373629.1">
    <property type="nucleotide sequence ID" value="NZ_BSFJ01000030.1"/>
</dbReference>
<sequence length="746" mass="84487">MSKTSNLIDDIHLVHPALGESADWFPHLEMGKDSGEFAGLRNRVLPLVERAGTEIMRGNSAEASNYIGLATVVDATKARKYLGSSGILRASKYNFGIKGPLDVVERLLKKATPLSMPRPFVNYLTSVMLLLTAGKEVAKLNRSLEGFLVRNQNTALKSVVAFVDSLFMIDHEGHPSISSDDLAGYSKEELAEAASYILHVIDRCIGIRDNQFTYMSETGISRGLYSKLFVKAAKIRAYCEAEILLDGFHYECERHGRTVRIVPPSPELEKSIRLGYAMSEQAGQPSIIARIRAMREGEVSILSVADSIYERFADDVVVLKREPISRYAFGFPDAPQFHGLFNHDGFTIEERLYLHEVLSTELVTWDDLKEFQFEGGVTFEGMLKVQRLFRFLARIASNHLLPRLETESELVYRSLVPVFAKHKLQELLGWCVGKDEVDAILRVMSFATKSSGIVDIQYRSIVDGGNYYLVPLHIAGSTNWYRNFAHTERRRVVENVEEDGAIKELARCLRVVSPMVQIEYETKLGGKRFEIDVICRFGDFLFIFECKHSLLPCNVFELRTSYKHMETGASQLSKITSILSEDKMEMELYRRLGWKVGHAKEIVTCIVSCNGMFPGLRLNGHPVRRLRELTNMVETGYVRFIQTSVSQDEKGLDVATNDAAEYHLWRSPNLRPEFLHEYIAHDLLQGLMFDSMVELDRSFALDRWQLEFQSYALDLNKVLEALNKQVSAEYRGASTSEQKGALAFDS</sequence>
<gene>
    <name evidence="1" type="ORF">GCM10017643_37360</name>
</gene>
<dbReference type="Proteomes" id="UP001143370">
    <property type="component" value="Unassembled WGS sequence"/>
</dbReference>